<feature type="transmembrane region" description="Helical" evidence="1">
    <location>
        <begin position="187"/>
        <end position="208"/>
    </location>
</feature>
<proteinExistence type="predicted"/>
<dbReference type="AlphaFoldDB" id="A0A840W6A2"/>
<name>A0A840W6A2_9ACTN</name>
<sequence>MTRTLVAAVTLTLLALMSWTAPAAAGNAWNGEQSERIVHVLATGPTYVSPELRSEFSIREERDLGMTLKRPRVPVFLVIEPWEEGIQAKAQGLADHRDQEGYYLVVGTDMSTVHGAQSGMDPETVDGLGVARMAAAVANDHPGLARSALSERLRFAIDLLKEDGATAEAYRAMPEASSGPSAAAVTVVLWGAGIAGVVALTALVVWGVRRRSRRPIRVVPLSEAVLDTVDTTQREVKRDELTVRLTDCGRRVAEQQGGGERVRVALEAYEAAARVMDSVDDMSDLVGVKVLLDRCEAALDGKASPGHCFFDPRHVEGTAHVRWRAPASFASVRLLACRTCRRAIREHRNPEAVMDSSGPRPMPYFAVPAERSVWAATGYGTLAPDLAARILRGELRG</sequence>
<evidence type="ECO:0000256" key="1">
    <source>
        <dbReference type="SAM" id="Phobius"/>
    </source>
</evidence>
<comment type="caution">
    <text evidence="3">The sequence shown here is derived from an EMBL/GenBank/DDBJ whole genome shotgun (WGS) entry which is preliminary data.</text>
</comment>
<accession>A0A840W6A2</accession>
<protein>
    <submittedName>
        <fullName evidence="3">Uncharacterized protein</fullName>
    </submittedName>
</protein>
<feature type="signal peptide" evidence="2">
    <location>
        <begin position="1"/>
        <end position="23"/>
    </location>
</feature>
<gene>
    <name evidence="3" type="ORF">HNR07_002010</name>
</gene>
<keyword evidence="1" id="KW-1133">Transmembrane helix</keyword>
<keyword evidence="4" id="KW-1185">Reference proteome</keyword>
<keyword evidence="2" id="KW-0732">Signal</keyword>
<organism evidence="3 4">
    <name type="scientific">Nocardiopsis metallicus</name>
    <dbReference type="NCBI Taxonomy" id="179819"/>
    <lineage>
        <taxon>Bacteria</taxon>
        <taxon>Bacillati</taxon>
        <taxon>Actinomycetota</taxon>
        <taxon>Actinomycetes</taxon>
        <taxon>Streptosporangiales</taxon>
        <taxon>Nocardiopsidaceae</taxon>
        <taxon>Nocardiopsis</taxon>
    </lineage>
</organism>
<dbReference type="EMBL" id="JACHDO010000001">
    <property type="protein sequence ID" value="MBB5490873.1"/>
    <property type="molecule type" value="Genomic_DNA"/>
</dbReference>
<keyword evidence="1" id="KW-0472">Membrane</keyword>
<dbReference type="RefSeq" id="WP_184364496.1">
    <property type="nucleotide sequence ID" value="NZ_BAAAKM010000009.1"/>
</dbReference>
<reference evidence="3 4" key="1">
    <citation type="submission" date="2020-08" db="EMBL/GenBank/DDBJ databases">
        <title>Sequencing the genomes of 1000 actinobacteria strains.</title>
        <authorList>
            <person name="Klenk H.-P."/>
        </authorList>
    </citation>
    <scope>NUCLEOTIDE SEQUENCE [LARGE SCALE GENOMIC DNA]</scope>
    <source>
        <strain evidence="3 4">DSM 44598</strain>
    </source>
</reference>
<evidence type="ECO:0000313" key="4">
    <source>
        <dbReference type="Proteomes" id="UP000579647"/>
    </source>
</evidence>
<dbReference type="Proteomes" id="UP000579647">
    <property type="component" value="Unassembled WGS sequence"/>
</dbReference>
<keyword evidence="1" id="KW-0812">Transmembrane</keyword>
<feature type="chain" id="PRO_5038623331" evidence="2">
    <location>
        <begin position="24"/>
        <end position="397"/>
    </location>
</feature>
<evidence type="ECO:0000313" key="3">
    <source>
        <dbReference type="EMBL" id="MBB5490873.1"/>
    </source>
</evidence>
<evidence type="ECO:0000256" key="2">
    <source>
        <dbReference type="SAM" id="SignalP"/>
    </source>
</evidence>